<comment type="caution">
    <text evidence="2">The sequence shown here is derived from an EMBL/GenBank/DDBJ whole genome shotgun (WGS) entry which is preliminary data.</text>
</comment>
<evidence type="ECO:0008006" key="4">
    <source>
        <dbReference type="Google" id="ProtNLM"/>
    </source>
</evidence>
<sequence>MKYTYLLTCLVPLAASFRMYSLPKELVAMDDCDYPEQFTIQKLSTWTATGSNETSLGFTFSDQGTGITTACQKNSTSAVVSKPGLTARYACDDSMVQFIWQNSKLTVIETACSASSGFEAAGSIAPALSCTSTNYTLAAGSGKQCTALNQTLTASFTSLEPTPE</sequence>
<organism evidence="2 3">
    <name type="scientific">Pleurostoma richardsiae</name>
    <dbReference type="NCBI Taxonomy" id="41990"/>
    <lineage>
        <taxon>Eukaryota</taxon>
        <taxon>Fungi</taxon>
        <taxon>Dikarya</taxon>
        <taxon>Ascomycota</taxon>
        <taxon>Pezizomycotina</taxon>
        <taxon>Sordariomycetes</taxon>
        <taxon>Sordariomycetidae</taxon>
        <taxon>Calosphaeriales</taxon>
        <taxon>Pleurostomataceae</taxon>
        <taxon>Pleurostoma</taxon>
    </lineage>
</organism>
<reference evidence="2" key="1">
    <citation type="submission" date="2022-07" db="EMBL/GenBank/DDBJ databases">
        <title>Fungi with potential for degradation of polypropylene.</title>
        <authorList>
            <person name="Gostincar C."/>
        </authorList>
    </citation>
    <scope>NUCLEOTIDE SEQUENCE</scope>
    <source>
        <strain evidence="2">EXF-13308</strain>
    </source>
</reference>
<evidence type="ECO:0000256" key="1">
    <source>
        <dbReference type="SAM" id="SignalP"/>
    </source>
</evidence>
<gene>
    <name evidence="2" type="ORF">NKR23_g494</name>
</gene>
<accession>A0AA38SFD1</accession>
<proteinExistence type="predicted"/>
<evidence type="ECO:0000313" key="2">
    <source>
        <dbReference type="EMBL" id="KAJ9157482.1"/>
    </source>
</evidence>
<feature type="signal peptide" evidence="1">
    <location>
        <begin position="1"/>
        <end position="16"/>
    </location>
</feature>
<feature type="chain" id="PRO_5041229057" description="AA1-like domain-containing protein" evidence="1">
    <location>
        <begin position="17"/>
        <end position="164"/>
    </location>
</feature>
<keyword evidence="1" id="KW-0732">Signal</keyword>
<dbReference type="EMBL" id="JANBVO010000001">
    <property type="protein sequence ID" value="KAJ9157482.1"/>
    <property type="molecule type" value="Genomic_DNA"/>
</dbReference>
<protein>
    <recommendedName>
        <fullName evidence="4">AA1-like domain-containing protein</fullName>
    </recommendedName>
</protein>
<keyword evidence="3" id="KW-1185">Reference proteome</keyword>
<dbReference type="Proteomes" id="UP001174694">
    <property type="component" value="Unassembled WGS sequence"/>
</dbReference>
<name>A0AA38SFD1_9PEZI</name>
<dbReference type="AlphaFoldDB" id="A0AA38SFD1"/>
<evidence type="ECO:0000313" key="3">
    <source>
        <dbReference type="Proteomes" id="UP001174694"/>
    </source>
</evidence>